<dbReference type="EMBL" id="BMLB01000002">
    <property type="protein sequence ID" value="GGK62801.1"/>
    <property type="molecule type" value="Genomic_DNA"/>
</dbReference>
<dbReference type="Proteomes" id="UP000662111">
    <property type="component" value="Unassembled WGS sequence"/>
</dbReference>
<proteinExistence type="predicted"/>
<sequence length="80" mass="8657">MAGMQASVHTFDLESGSGTVLLDTGRMLPFDPAVFEASGLRHLRTGQRVSVEVEPQDPESADAHLTRLWIVGVGPGERIR</sequence>
<accession>A0ABQ2F8J6</accession>
<reference evidence="2" key="1">
    <citation type="journal article" date="2019" name="Int. J. Syst. Evol. Microbiol.">
        <title>The Global Catalogue of Microorganisms (GCM) 10K type strain sequencing project: providing services to taxonomists for standard genome sequencing and annotation.</title>
        <authorList>
            <consortium name="The Broad Institute Genomics Platform"/>
            <consortium name="The Broad Institute Genome Sequencing Center for Infectious Disease"/>
            <person name="Wu L."/>
            <person name="Ma J."/>
        </authorList>
    </citation>
    <scope>NUCLEOTIDE SEQUENCE [LARGE SCALE GENOMIC DNA]</scope>
    <source>
        <strain evidence="2">CGMCC 1.5362</strain>
    </source>
</reference>
<evidence type="ECO:0008006" key="3">
    <source>
        <dbReference type="Google" id="ProtNLM"/>
    </source>
</evidence>
<comment type="caution">
    <text evidence="1">The sequence shown here is derived from an EMBL/GenBank/DDBJ whole genome shotgun (WGS) entry which is preliminary data.</text>
</comment>
<keyword evidence="2" id="KW-1185">Reference proteome</keyword>
<evidence type="ECO:0000313" key="1">
    <source>
        <dbReference type="EMBL" id="GGK62801.1"/>
    </source>
</evidence>
<name>A0ABQ2F8J6_9MICO</name>
<protein>
    <recommendedName>
        <fullName evidence="3">Cold-shock protein</fullName>
    </recommendedName>
</protein>
<gene>
    <name evidence="1" type="ORF">GCM10011509_09080</name>
</gene>
<organism evidence="1 2">
    <name type="scientific">Ornithinimicrobium pekingense</name>
    <dbReference type="NCBI Taxonomy" id="384677"/>
    <lineage>
        <taxon>Bacteria</taxon>
        <taxon>Bacillati</taxon>
        <taxon>Actinomycetota</taxon>
        <taxon>Actinomycetes</taxon>
        <taxon>Micrococcales</taxon>
        <taxon>Ornithinimicrobiaceae</taxon>
        <taxon>Ornithinimicrobium</taxon>
    </lineage>
</organism>
<evidence type="ECO:0000313" key="2">
    <source>
        <dbReference type="Proteomes" id="UP000662111"/>
    </source>
</evidence>